<dbReference type="Pfam" id="PF00078">
    <property type="entry name" value="RVT_1"/>
    <property type="match status" value="1"/>
</dbReference>
<keyword evidence="2" id="KW-0548">Nucleotidyltransferase</keyword>
<dbReference type="InterPro" id="IPR000477">
    <property type="entry name" value="RT_dom"/>
</dbReference>
<evidence type="ECO:0000259" key="1">
    <source>
        <dbReference type="PROSITE" id="PS50878"/>
    </source>
</evidence>
<protein>
    <submittedName>
        <fullName evidence="2">Reverse transcriptase</fullName>
    </submittedName>
</protein>
<proteinExistence type="predicted"/>
<name>A0AAV4ID07_9GAST</name>
<dbReference type="GO" id="GO:0003964">
    <property type="term" value="F:RNA-directed DNA polymerase activity"/>
    <property type="evidence" value="ECO:0007669"/>
    <property type="project" value="UniProtKB-KW"/>
</dbReference>
<dbReference type="PROSITE" id="PS50878">
    <property type="entry name" value="RT_POL"/>
    <property type="match status" value="1"/>
</dbReference>
<dbReference type="PANTHER" id="PTHR33332">
    <property type="entry name" value="REVERSE TRANSCRIPTASE DOMAIN-CONTAINING PROTEIN"/>
    <property type="match status" value="1"/>
</dbReference>
<organism evidence="2 3">
    <name type="scientific">Elysia marginata</name>
    <dbReference type="NCBI Taxonomy" id="1093978"/>
    <lineage>
        <taxon>Eukaryota</taxon>
        <taxon>Metazoa</taxon>
        <taxon>Spiralia</taxon>
        <taxon>Lophotrochozoa</taxon>
        <taxon>Mollusca</taxon>
        <taxon>Gastropoda</taxon>
        <taxon>Heterobranchia</taxon>
        <taxon>Euthyneura</taxon>
        <taxon>Panpulmonata</taxon>
        <taxon>Sacoglossa</taxon>
        <taxon>Placobranchoidea</taxon>
        <taxon>Plakobranchidae</taxon>
        <taxon>Elysia</taxon>
    </lineage>
</organism>
<dbReference type="EMBL" id="BMAT01009500">
    <property type="protein sequence ID" value="GFS07598.1"/>
    <property type="molecule type" value="Genomic_DNA"/>
</dbReference>
<feature type="domain" description="Reverse transcriptase" evidence="1">
    <location>
        <begin position="1"/>
        <end position="122"/>
    </location>
</feature>
<gene>
    <name evidence="2" type="ORF">ElyMa_004736400</name>
</gene>
<dbReference type="Proteomes" id="UP000762676">
    <property type="component" value="Unassembled WGS sequence"/>
</dbReference>
<keyword evidence="2" id="KW-0808">Transferase</keyword>
<evidence type="ECO:0000313" key="3">
    <source>
        <dbReference type="Proteomes" id="UP000762676"/>
    </source>
</evidence>
<accession>A0AAV4ID07</accession>
<evidence type="ECO:0000313" key="2">
    <source>
        <dbReference type="EMBL" id="GFS07598.1"/>
    </source>
</evidence>
<dbReference type="AlphaFoldDB" id="A0AAV4ID07"/>
<keyword evidence="2" id="KW-0695">RNA-directed DNA polymerase</keyword>
<reference evidence="2 3" key="1">
    <citation type="journal article" date="2021" name="Elife">
        <title>Chloroplast acquisition without the gene transfer in kleptoplastic sea slugs, Plakobranchus ocellatus.</title>
        <authorList>
            <person name="Maeda T."/>
            <person name="Takahashi S."/>
            <person name="Yoshida T."/>
            <person name="Shimamura S."/>
            <person name="Takaki Y."/>
            <person name="Nagai Y."/>
            <person name="Toyoda A."/>
            <person name="Suzuki Y."/>
            <person name="Arimoto A."/>
            <person name="Ishii H."/>
            <person name="Satoh N."/>
            <person name="Nishiyama T."/>
            <person name="Hasebe M."/>
            <person name="Maruyama T."/>
            <person name="Minagawa J."/>
            <person name="Obokata J."/>
            <person name="Shigenobu S."/>
        </authorList>
    </citation>
    <scope>NUCLEOTIDE SEQUENCE [LARGE SCALE GENOMIC DNA]</scope>
</reference>
<comment type="caution">
    <text evidence="2">The sequence shown here is derived from an EMBL/GenBank/DDBJ whole genome shotgun (WGS) entry which is preliminary data.</text>
</comment>
<keyword evidence="3" id="KW-1185">Reference proteome</keyword>
<sequence>MKWVLDFLLDRPQFVECSHSKSDVVITNIGAPQGCVLSPVLFTSYTNDCRSSREDVVPLLKFADDTTLQGLINVNDEAAYRSEIERFVMWCEDNFLKLNTSKTKELIFDFRKNKSDLQAISIKK</sequence>